<proteinExistence type="predicted"/>
<feature type="non-terminal residue" evidence="1">
    <location>
        <position position="1"/>
    </location>
</feature>
<gene>
    <name evidence="1" type="ORF">CROQUDRAFT_38590</name>
</gene>
<sequence length="118" mass="13036">TYPVLLQSFPAKFNPEDPNFKKELAAQNHLPVEAFHTVTWLVKPLPPKTSGSLIIHLFDKLLAAKIGRGDLVFDSYISQGKPFDQPPLQCHQCLEPGHVTNTASKNYSDKAVQGVLGQ</sequence>
<evidence type="ECO:0000313" key="2">
    <source>
        <dbReference type="Proteomes" id="UP000886653"/>
    </source>
</evidence>
<protein>
    <submittedName>
        <fullName evidence="1">Uncharacterized protein</fullName>
    </submittedName>
</protein>
<dbReference type="EMBL" id="MU167221">
    <property type="protein sequence ID" value="KAG0150252.1"/>
    <property type="molecule type" value="Genomic_DNA"/>
</dbReference>
<dbReference type="AlphaFoldDB" id="A0A9P6NRD0"/>
<accession>A0A9P6NRD0</accession>
<dbReference type="Proteomes" id="UP000886653">
    <property type="component" value="Unassembled WGS sequence"/>
</dbReference>
<organism evidence="1 2">
    <name type="scientific">Cronartium quercuum f. sp. fusiforme G11</name>
    <dbReference type="NCBI Taxonomy" id="708437"/>
    <lineage>
        <taxon>Eukaryota</taxon>
        <taxon>Fungi</taxon>
        <taxon>Dikarya</taxon>
        <taxon>Basidiomycota</taxon>
        <taxon>Pucciniomycotina</taxon>
        <taxon>Pucciniomycetes</taxon>
        <taxon>Pucciniales</taxon>
        <taxon>Coleosporiaceae</taxon>
        <taxon>Cronartium</taxon>
    </lineage>
</organism>
<name>A0A9P6NRD0_9BASI</name>
<keyword evidence="2" id="KW-1185">Reference proteome</keyword>
<reference evidence="1" key="1">
    <citation type="submission" date="2013-11" db="EMBL/GenBank/DDBJ databases">
        <title>Genome sequence of the fusiform rust pathogen reveals effectors for host alternation and coevolution with pine.</title>
        <authorList>
            <consortium name="DOE Joint Genome Institute"/>
            <person name="Smith K."/>
            <person name="Pendleton A."/>
            <person name="Kubisiak T."/>
            <person name="Anderson C."/>
            <person name="Salamov A."/>
            <person name="Aerts A."/>
            <person name="Riley R."/>
            <person name="Clum A."/>
            <person name="Lindquist E."/>
            <person name="Ence D."/>
            <person name="Campbell M."/>
            <person name="Kronenberg Z."/>
            <person name="Feau N."/>
            <person name="Dhillon B."/>
            <person name="Hamelin R."/>
            <person name="Burleigh J."/>
            <person name="Smith J."/>
            <person name="Yandell M."/>
            <person name="Nelson C."/>
            <person name="Grigoriev I."/>
            <person name="Davis J."/>
        </authorList>
    </citation>
    <scope>NUCLEOTIDE SEQUENCE</scope>
    <source>
        <strain evidence="1">G11</strain>
    </source>
</reference>
<evidence type="ECO:0000313" key="1">
    <source>
        <dbReference type="EMBL" id="KAG0150252.1"/>
    </source>
</evidence>
<dbReference type="OrthoDB" id="3060507at2759"/>
<comment type="caution">
    <text evidence="1">The sequence shown here is derived from an EMBL/GenBank/DDBJ whole genome shotgun (WGS) entry which is preliminary data.</text>
</comment>